<evidence type="ECO:0000313" key="8">
    <source>
        <dbReference type="Proteomes" id="UP000199614"/>
    </source>
</evidence>
<feature type="active site" description="Nucleophile" evidence="5">
    <location>
        <position position="13"/>
    </location>
</feature>
<feature type="active site" description="Proton donor" evidence="5">
    <location>
        <position position="121"/>
    </location>
</feature>
<evidence type="ECO:0000256" key="3">
    <source>
        <dbReference type="ARBA" id="ARBA00022801"/>
    </source>
</evidence>
<dbReference type="PRINTS" id="PR00719">
    <property type="entry name" value="LMWPTPASE"/>
</dbReference>
<dbReference type="Proteomes" id="UP000199614">
    <property type="component" value="Unassembled WGS sequence"/>
</dbReference>
<dbReference type="InterPro" id="IPR017867">
    <property type="entry name" value="Tyr_phospatase_low_mol_wt"/>
</dbReference>
<keyword evidence="4" id="KW-0904">Protein phosphatase</keyword>
<organism evidence="7 8">
    <name type="scientific">Pseudonocardia ammonioxydans</name>
    <dbReference type="NCBI Taxonomy" id="260086"/>
    <lineage>
        <taxon>Bacteria</taxon>
        <taxon>Bacillati</taxon>
        <taxon>Actinomycetota</taxon>
        <taxon>Actinomycetes</taxon>
        <taxon>Pseudonocardiales</taxon>
        <taxon>Pseudonocardiaceae</taxon>
        <taxon>Pseudonocardia</taxon>
    </lineage>
</organism>
<keyword evidence="8" id="KW-1185">Reference proteome</keyword>
<evidence type="ECO:0000256" key="2">
    <source>
        <dbReference type="ARBA" id="ARBA00013064"/>
    </source>
</evidence>
<dbReference type="EC" id="3.1.3.48" evidence="2"/>
<feature type="domain" description="Phosphotyrosine protein phosphatase I" evidence="6">
    <location>
        <begin position="1"/>
        <end position="147"/>
    </location>
</feature>
<comment type="similarity">
    <text evidence="1">Belongs to the low molecular weight phosphotyrosine protein phosphatase family.</text>
</comment>
<dbReference type="AlphaFoldDB" id="A0A1I4VNM9"/>
<evidence type="ECO:0000256" key="4">
    <source>
        <dbReference type="ARBA" id="ARBA00022912"/>
    </source>
</evidence>
<dbReference type="InterPro" id="IPR023485">
    <property type="entry name" value="Ptyr_pPase"/>
</dbReference>
<dbReference type="GO" id="GO:0004725">
    <property type="term" value="F:protein tyrosine phosphatase activity"/>
    <property type="evidence" value="ECO:0007669"/>
    <property type="project" value="UniProtKB-EC"/>
</dbReference>
<evidence type="ECO:0000256" key="1">
    <source>
        <dbReference type="ARBA" id="ARBA00011063"/>
    </source>
</evidence>
<dbReference type="EMBL" id="FOUY01000006">
    <property type="protein sequence ID" value="SFN02901.1"/>
    <property type="molecule type" value="Genomic_DNA"/>
</dbReference>
<accession>A0A1I4VNM9</accession>
<dbReference type="SMART" id="SM00226">
    <property type="entry name" value="LMWPc"/>
    <property type="match status" value="1"/>
</dbReference>
<dbReference type="PANTHER" id="PTHR11717">
    <property type="entry name" value="LOW MOLECULAR WEIGHT PROTEIN TYROSINE PHOSPHATASE"/>
    <property type="match status" value="1"/>
</dbReference>
<evidence type="ECO:0000256" key="5">
    <source>
        <dbReference type="PIRSR" id="PIRSR617867-1"/>
    </source>
</evidence>
<dbReference type="CDD" id="cd16343">
    <property type="entry name" value="LMWPTP"/>
    <property type="match status" value="1"/>
</dbReference>
<dbReference type="Gene3D" id="3.40.50.2300">
    <property type="match status" value="1"/>
</dbReference>
<dbReference type="PANTHER" id="PTHR11717:SF7">
    <property type="entry name" value="LOW MOLECULAR WEIGHT PHOSPHOTYROSINE PROTEIN PHOSPHATASE"/>
    <property type="match status" value="1"/>
</dbReference>
<evidence type="ECO:0000313" key="7">
    <source>
        <dbReference type="EMBL" id="SFN02901.1"/>
    </source>
</evidence>
<dbReference type="Pfam" id="PF01451">
    <property type="entry name" value="LMWPc"/>
    <property type="match status" value="1"/>
</dbReference>
<dbReference type="SUPFAM" id="SSF52788">
    <property type="entry name" value="Phosphotyrosine protein phosphatases I"/>
    <property type="match status" value="1"/>
</dbReference>
<dbReference type="InterPro" id="IPR050438">
    <property type="entry name" value="LMW_PTPase"/>
</dbReference>
<dbReference type="InterPro" id="IPR036196">
    <property type="entry name" value="Ptyr_pPase_sf"/>
</dbReference>
<gene>
    <name evidence="7" type="ORF">SAMN05216207_1006188</name>
</gene>
<name>A0A1I4VNM9_PSUAM</name>
<sequence length="152" mass="16364">MNVVFVCSGNICRSPIAEKMLAAEIADIGLGDRVRVASAGTGHWHIGDPMDTRAAEVLVANGYAVEHSARQVDAEILAADLLIALDEGHLRSLERSVPDPKRVRLLRSFDPAAPEGAEVPDPYYGGPDGFTEVYEMIDAALPGLVEYVKRHA</sequence>
<evidence type="ECO:0000259" key="6">
    <source>
        <dbReference type="SMART" id="SM00226"/>
    </source>
</evidence>
<dbReference type="STRING" id="260086.SAMN05216207_1006188"/>
<proteinExistence type="inferred from homology"/>
<reference evidence="7 8" key="1">
    <citation type="submission" date="2016-10" db="EMBL/GenBank/DDBJ databases">
        <authorList>
            <person name="de Groot N.N."/>
        </authorList>
    </citation>
    <scope>NUCLEOTIDE SEQUENCE [LARGE SCALE GENOMIC DNA]</scope>
    <source>
        <strain evidence="7 8">CGMCC 4.1877</strain>
    </source>
</reference>
<protein>
    <recommendedName>
        <fullName evidence="2">protein-tyrosine-phosphatase</fullName>
        <ecNumber evidence="2">3.1.3.48</ecNumber>
    </recommendedName>
</protein>
<feature type="active site" description="Nucleophile" evidence="5">
    <location>
        <position position="7"/>
    </location>
</feature>
<keyword evidence="3" id="KW-0378">Hydrolase</keyword>